<dbReference type="EMBL" id="CP064954">
    <property type="protein sequence ID" value="QPK78294.1"/>
    <property type="molecule type" value="Genomic_DNA"/>
</dbReference>
<protein>
    <submittedName>
        <fullName evidence="1">Uncharacterized protein</fullName>
    </submittedName>
</protein>
<name>A0A7T0KDV5_9CORY</name>
<dbReference type="AlphaFoldDB" id="A0A7T0KDV5"/>
<keyword evidence="2" id="KW-1185">Reference proteome</keyword>
<sequence length="64" mass="7372">MKPSDMPPRRSVYENPMDETRELRMLANQAVMVMNQLVSAGLSEDTALELTIHTLNRFDGEEEY</sequence>
<proteinExistence type="predicted"/>
<organism evidence="1 2">
    <name type="scientific">Corynebacterium lizhenjunii</name>
    <dbReference type="NCBI Taxonomy" id="2709394"/>
    <lineage>
        <taxon>Bacteria</taxon>
        <taxon>Bacillati</taxon>
        <taxon>Actinomycetota</taxon>
        <taxon>Actinomycetes</taxon>
        <taxon>Mycobacteriales</taxon>
        <taxon>Corynebacteriaceae</taxon>
        <taxon>Corynebacterium</taxon>
    </lineage>
</organism>
<evidence type="ECO:0000313" key="1">
    <source>
        <dbReference type="EMBL" id="QPK78294.1"/>
    </source>
</evidence>
<accession>A0A7T0KDV5</accession>
<dbReference type="Proteomes" id="UP000594681">
    <property type="component" value="Chromosome"/>
</dbReference>
<reference evidence="1 2" key="1">
    <citation type="submission" date="2020-11" db="EMBL/GenBank/DDBJ databases">
        <title>Corynebacterium sp. ZJ-599.</title>
        <authorList>
            <person name="Zhou J."/>
        </authorList>
    </citation>
    <scope>NUCLEOTIDE SEQUENCE [LARGE SCALE GENOMIC DNA]</scope>
    <source>
        <strain evidence="1 2">ZJ-599</strain>
    </source>
</reference>
<dbReference type="RefSeq" id="WP_165006420.1">
    <property type="nucleotide sequence ID" value="NZ_CP064954.1"/>
</dbReference>
<dbReference type="KEGG" id="cliz:G7Y31_06805"/>
<evidence type="ECO:0000313" key="2">
    <source>
        <dbReference type="Proteomes" id="UP000594681"/>
    </source>
</evidence>
<gene>
    <name evidence="1" type="ORF">G7Y31_06805</name>
</gene>